<evidence type="ECO:0000256" key="1">
    <source>
        <dbReference type="SAM" id="SignalP"/>
    </source>
</evidence>
<dbReference type="GeneID" id="36322630"/>
<organism evidence="2 3">
    <name type="scientific">Postia placenta MAD-698-R-SB12</name>
    <dbReference type="NCBI Taxonomy" id="670580"/>
    <lineage>
        <taxon>Eukaryota</taxon>
        <taxon>Fungi</taxon>
        <taxon>Dikarya</taxon>
        <taxon>Basidiomycota</taxon>
        <taxon>Agaricomycotina</taxon>
        <taxon>Agaricomycetes</taxon>
        <taxon>Polyporales</taxon>
        <taxon>Adustoporiaceae</taxon>
        <taxon>Rhodonia</taxon>
    </lineage>
</organism>
<evidence type="ECO:0000313" key="2">
    <source>
        <dbReference type="EMBL" id="OSX61585.1"/>
    </source>
</evidence>
<dbReference type="RefSeq" id="XP_024338379.1">
    <property type="nucleotide sequence ID" value="XM_024477680.1"/>
</dbReference>
<dbReference type="AlphaFoldDB" id="A0A1X6MZ00"/>
<dbReference type="EMBL" id="KZ110598">
    <property type="protein sequence ID" value="OSX61585.1"/>
    <property type="molecule type" value="Genomic_DNA"/>
</dbReference>
<feature type="chain" id="PRO_5010868840" description="Hydrophobin" evidence="1">
    <location>
        <begin position="22"/>
        <end position="102"/>
    </location>
</feature>
<proteinExistence type="predicted"/>
<evidence type="ECO:0008006" key="4">
    <source>
        <dbReference type="Google" id="ProtNLM"/>
    </source>
</evidence>
<keyword evidence="1" id="KW-0732">Signal</keyword>
<dbReference type="Proteomes" id="UP000194127">
    <property type="component" value="Unassembled WGS sequence"/>
</dbReference>
<dbReference type="OrthoDB" id="2801778at2759"/>
<evidence type="ECO:0000313" key="3">
    <source>
        <dbReference type="Proteomes" id="UP000194127"/>
    </source>
</evidence>
<gene>
    <name evidence="2" type="ORF">POSPLADRAFT_1040122</name>
</gene>
<keyword evidence="3" id="KW-1185">Reference proteome</keyword>
<feature type="signal peptide" evidence="1">
    <location>
        <begin position="1"/>
        <end position="21"/>
    </location>
</feature>
<name>A0A1X6MZ00_9APHY</name>
<protein>
    <recommendedName>
        <fullName evidence="4">Hydrophobin</fullName>
    </recommendedName>
</protein>
<accession>A0A1X6MZ00</accession>
<reference evidence="2 3" key="1">
    <citation type="submission" date="2017-04" db="EMBL/GenBank/DDBJ databases">
        <title>Genome Sequence of the Model Brown-Rot Fungus Postia placenta SB12.</title>
        <authorList>
            <consortium name="DOE Joint Genome Institute"/>
            <person name="Gaskell J."/>
            <person name="Kersten P."/>
            <person name="Larrondo L.F."/>
            <person name="Canessa P."/>
            <person name="Martinez D."/>
            <person name="Hibbett D."/>
            <person name="Schmoll M."/>
            <person name="Kubicek C.P."/>
            <person name="Martinez A.T."/>
            <person name="Yadav J."/>
            <person name="Master E."/>
            <person name="Magnuson J.K."/>
            <person name="James T."/>
            <person name="Yaver D."/>
            <person name="Berka R."/>
            <person name="Labutti K."/>
            <person name="Lipzen A."/>
            <person name="Aerts A."/>
            <person name="Barry K."/>
            <person name="Henrissat B."/>
            <person name="Blanchette R."/>
            <person name="Grigoriev I."/>
            <person name="Cullen D."/>
        </authorList>
    </citation>
    <scope>NUCLEOTIDE SEQUENCE [LARGE SCALE GENOMIC DNA]</scope>
    <source>
        <strain evidence="2 3">MAD-698-R-SB12</strain>
    </source>
</reference>
<sequence length="102" mass="10151">MFSRAFQLCTLSMLLISLVCASPAPAPMPEPIDANMANVIAMNHNAGCTAPQGCLAAQPNGAEDVAAILAKSAALPSAVSSSGRVLLAISLVSGAVTATTLL</sequence>